<dbReference type="EMBL" id="LR796154">
    <property type="protein sequence ID" value="CAB4121998.1"/>
    <property type="molecule type" value="Genomic_DNA"/>
</dbReference>
<proteinExistence type="predicted"/>
<reference evidence="1" key="1">
    <citation type="submission" date="2020-04" db="EMBL/GenBank/DDBJ databases">
        <authorList>
            <person name="Chiriac C."/>
            <person name="Salcher M."/>
            <person name="Ghai R."/>
            <person name="Kavagutti S V."/>
        </authorList>
    </citation>
    <scope>NUCLEOTIDE SEQUENCE</scope>
</reference>
<name>A0A6J5KIM9_9CAUD</name>
<protein>
    <submittedName>
        <fullName evidence="1">Uncharacterized protein</fullName>
    </submittedName>
</protein>
<gene>
    <name evidence="1" type="ORF">UFOVP17_40</name>
</gene>
<sequence length="141" mass="15887">MTTQNNITQYAQAIQEHLTGIFSPVPVYALFNRNFATQPKFVTWQLRNVHQDVYTGYQANKGIDRPTFQISIFTSNLQTGMADGLELTNTLLQSLHGYSGFFGTTHGFNISKADVTMLYTGYDDEIDLFNVFLDCTLDIPA</sequence>
<accession>A0A6J5KIM9</accession>
<evidence type="ECO:0000313" key="1">
    <source>
        <dbReference type="EMBL" id="CAB4121998.1"/>
    </source>
</evidence>
<organism evidence="1">
    <name type="scientific">uncultured Caudovirales phage</name>
    <dbReference type="NCBI Taxonomy" id="2100421"/>
    <lineage>
        <taxon>Viruses</taxon>
        <taxon>Duplodnaviria</taxon>
        <taxon>Heunggongvirae</taxon>
        <taxon>Uroviricota</taxon>
        <taxon>Caudoviricetes</taxon>
        <taxon>Peduoviridae</taxon>
        <taxon>Maltschvirus</taxon>
        <taxon>Maltschvirus maltsch</taxon>
    </lineage>
</organism>